<dbReference type="InterPro" id="IPR027417">
    <property type="entry name" value="P-loop_NTPase"/>
</dbReference>
<dbReference type="InterPro" id="IPR050168">
    <property type="entry name" value="AAA_ATPase_domain"/>
</dbReference>
<dbReference type="InterPro" id="IPR003593">
    <property type="entry name" value="AAA+_ATPase"/>
</dbReference>
<dbReference type="SUPFAM" id="SSF52540">
    <property type="entry name" value="P-loop containing nucleoside triphosphate hydrolases"/>
    <property type="match status" value="2"/>
</dbReference>
<evidence type="ECO:0000256" key="5">
    <source>
        <dbReference type="SAM" id="MobiDB-lite"/>
    </source>
</evidence>
<feature type="compositionally biased region" description="Polar residues" evidence="5">
    <location>
        <begin position="104"/>
        <end position="118"/>
    </location>
</feature>
<reference evidence="7 8" key="2">
    <citation type="journal article" date="2007" name="BMC Biol.">
        <title>A 100%-complete sequence reveals unusually simple genomic features in the hot-spring red alga Cyanidioschyzon merolae.</title>
        <authorList>
            <person name="Nozaki H."/>
            <person name="Takano H."/>
            <person name="Misumi O."/>
            <person name="Terasawa K."/>
            <person name="Matsuzaki M."/>
            <person name="Maruyama S."/>
            <person name="Nishida K."/>
            <person name="Yagisawa F."/>
            <person name="Yoshida Y."/>
            <person name="Fujiwara T."/>
            <person name="Takio S."/>
            <person name="Tamura K."/>
            <person name="Chung S.J."/>
            <person name="Nakamura S."/>
            <person name="Kuroiwa H."/>
            <person name="Tanaka K."/>
            <person name="Sato N."/>
            <person name="Kuroiwa T."/>
        </authorList>
    </citation>
    <scope>NUCLEOTIDE SEQUENCE [LARGE SCALE GENOMIC DNA]</scope>
    <source>
        <strain evidence="7 8">10D</strain>
    </source>
</reference>
<dbReference type="eggNOG" id="KOG0733">
    <property type="taxonomic scope" value="Eukaryota"/>
</dbReference>
<feature type="region of interest" description="Disordered" evidence="5">
    <location>
        <begin position="101"/>
        <end position="140"/>
    </location>
</feature>
<feature type="domain" description="AAA+ ATPase" evidence="6">
    <location>
        <begin position="469"/>
        <end position="618"/>
    </location>
</feature>
<evidence type="ECO:0000256" key="1">
    <source>
        <dbReference type="ARBA" id="ARBA00006914"/>
    </source>
</evidence>
<dbReference type="KEGG" id="cme:CYME_CMS124C"/>
<dbReference type="Gramene" id="CMS124CT">
    <property type="protein sequence ID" value="CMS124CT"/>
    <property type="gene ID" value="CMS124C"/>
</dbReference>
<dbReference type="GO" id="GO:0016887">
    <property type="term" value="F:ATP hydrolysis activity"/>
    <property type="evidence" value="ECO:0007669"/>
    <property type="project" value="InterPro"/>
</dbReference>
<evidence type="ECO:0000256" key="2">
    <source>
        <dbReference type="ARBA" id="ARBA00022737"/>
    </source>
</evidence>
<evidence type="ECO:0000256" key="3">
    <source>
        <dbReference type="ARBA" id="ARBA00022741"/>
    </source>
</evidence>
<dbReference type="Pfam" id="PF17862">
    <property type="entry name" value="AAA_lid_3"/>
    <property type="match status" value="2"/>
</dbReference>
<dbReference type="InterPro" id="IPR003960">
    <property type="entry name" value="ATPase_AAA_CS"/>
</dbReference>
<keyword evidence="3" id="KW-0547">Nucleotide-binding</keyword>
<dbReference type="PROSITE" id="PS00674">
    <property type="entry name" value="AAA"/>
    <property type="match status" value="1"/>
</dbReference>
<keyword evidence="8" id="KW-1185">Reference proteome</keyword>
<dbReference type="InterPro" id="IPR041569">
    <property type="entry name" value="AAA_lid_3"/>
</dbReference>
<reference evidence="7 8" key="1">
    <citation type="journal article" date="2004" name="Nature">
        <title>Genome sequence of the ultrasmall unicellular red alga Cyanidioschyzon merolae 10D.</title>
        <authorList>
            <person name="Matsuzaki M."/>
            <person name="Misumi O."/>
            <person name="Shin-i T."/>
            <person name="Maruyama S."/>
            <person name="Takahara M."/>
            <person name="Miyagishima S."/>
            <person name="Mori T."/>
            <person name="Nishida K."/>
            <person name="Yagisawa F."/>
            <person name="Nishida K."/>
            <person name="Yoshida Y."/>
            <person name="Nishimura Y."/>
            <person name="Nakao S."/>
            <person name="Kobayashi T."/>
            <person name="Momoyama Y."/>
            <person name="Higashiyama T."/>
            <person name="Minoda A."/>
            <person name="Sano M."/>
            <person name="Nomoto H."/>
            <person name="Oishi K."/>
            <person name="Hayashi H."/>
            <person name="Ohta F."/>
            <person name="Nishizaka S."/>
            <person name="Haga S."/>
            <person name="Miura S."/>
            <person name="Morishita T."/>
            <person name="Kabeya Y."/>
            <person name="Terasawa K."/>
            <person name="Suzuki Y."/>
            <person name="Ishii Y."/>
            <person name="Asakawa S."/>
            <person name="Takano H."/>
            <person name="Ohta N."/>
            <person name="Kuroiwa H."/>
            <person name="Tanaka K."/>
            <person name="Shimizu N."/>
            <person name="Sugano S."/>
            <person name="Sato N."/>
            <person name="Nozaki H."/>
            <person name="Ogasawara N."/>
            <person name="Kohara Y."/>
            <person name="Kuroiwa T."/>
        </authorList>
    </citation>
    <scope>NUCLEOTIDE SEQUENCE [LARGE SCALE GENOMIC DNA]</scope>
    <source>
        <strain evidence="7 8">10D</strain>
    </source>
</reference>
<dbReference type="FunFam" id="3.40.50.300:FF:000018">
    <property type="entry name" value="Cell division control 48"/>
    <property type="match status" value="1"/>
</dbReference>
<dbReference type="STRING" id="280699.M1V744"/>
<dbReference type="PANTHER" id="PTHR23077">
    <property type="entry name" value="AAA-FAMILY ATPASE"/>
    <property type="match status" value="1"/>
</dbReference>
<dbReference type="GO" id="GO:0003723">
    <property type="term" value="F:RNA binding"/>
    <property type="evidence" value="ECO:0007669"/>
    <property type="project" value="TreeGrafter"/>
</dbReference>
<dbReference type="GO" id="GO:0005524">
    <property type="term" value="F:ATP binding"/>
    <property type="evidence" value="ECO:0007669"/>
    <property type="project" value="UniProtKB-KW"/>
</dbReference>
<dbReference type="RefSeq" id="XP_005538791.1">
    <property type="nucleotide sequence ID" value="XM_005538734.1"/>
</dbReference>
<dbReference type="Pfam" id="PF00004">
    <property type="entry name" value="AAA"/>
    <property type="match status" value="2"/>
</dbReference>
<feature type="domain" description="AAA+ ATPase" evidence="6">
    <location>
        <begin position="186"/>
        <end position="326"/>
    </location>
</feature>
<dbReference type="FunFam" id="3.40.50.300:FF:000365">
    <property type="entry name" value="Ribosome biogenesis ATPase RIX7"/>
    <property type="match status" value="1"/>
</dbReference>
<gene>
    <name evidence="7" type="ORF">CYME_CMS124C</name>
</gene>
<dbReference type="OMA" id="GLWSTHR"/>
<dbReference type="PANTHER" id="PTHR23077:SF171">
    <property type="entry name" value="NUCLEAR VALOSIN-CONTAINING PROTEIN-LIKE"/>
    <property type="match status" value="1"/>
</dbReference>
<dbReference type="GO" id="GO:1990275">
    <property type="term" value="F:preribosome binding"/>
    <property type="evidence" value="ECO:0007669"/>
    <property type="project" value="TreeGrafter"/>
</dbReference>
<dbReference type="Proteomes" id="UP000007014">
    <property type="component" value="Chromosome 19"/>
</dbReference>
<dbReference type="SMART" id="SM00382">
    <property type="entry name" value="AAA"/>
    <property type="match status" value="2"/>
</dbReference>
<dbReference type="GO" id="GO:0005634">
    <property type="term" value="C:nucleus"/>
    <property type="evidence" value="ECO:0007669"/>
    <property type="project" value="TreeGrafter"/>
</dbReference>
<proteinExistence type="inferred from homology"/>
<sequence>MPSQTLRHWSGRADSPEFLSFVRQLVEDQGEVEKTSLDQLVTEISKVFVGFSRLPTRAKFQAAAKALTLVQSVEQNVNTEVYRAAGCARLPSKVGSRIPDGNHFVTSVQESSRETTASVKRHRQVDPNMPHTPPRAPLSRSSFLTARPKQRYEDIGGIESILSHIRELVEWPLRYTELYKHLGVDPPRGVLLHGPPGCGKTLLANAIAGELGVPFLRLSAPELIAGISGESEQRVRSLFDEAKSLAPSLIFIDEIDAVTSRRETSSREMQNRVIAQLLSCLDSISLQETGDRLVIVIGATNRAEALDPALRRAGRFDREIEIGAPDEEAREKILRNVTRRMLLSEDFNFRTIARRTAGYVGADLAALATEAASTAIRRIGNDLLPTDTTVNGAASVDFANISMLRITIDDFLVAIGKVQPSALREGFATVPDVSWEDIGALDDIREELEMAVIEPLREPEKFARFGIGISAGVLLYGPPGCGKTLLAKAVANESGANFISVKGPELLDKYVGESERAVRRLFQRARSSAPCVIFFDELDALAPRRAFGSFGASASADNDAGGSNASERLVNQLLTELDGMNPRRQVFVIAATNRPDLIDAAMLRPGRFDKLLYVPLPDETGRHAILQTGLRGMPLDSRVDLRAVSGATKGFSGADIAALIREAAVRALRSEAPAIGAEHFRKALENIFPSVSPGDAARYDSMRQNLRRARGHVNENIFTI</sequence>
<name>M1V744_CYAM1</name>
<dbReference type="EMBL" id="AP006501">
    <property type="protein sequence ID" value="BAM82755.1"/>
    <property type="molecule type" value="Genomic_DNA"/>
</dbReference>
<keyword evidence="2" id="KW-0677">Repeat</keyword>
<keyword evidence="4" id="KW-0067">ATP-binding</keyword>
<evidence type="ECO:0000259" key="6">
    <source>
        <dbReference type="SMART" id="SM00382"/>
    </source>
</evidence>
<organism evidence="7 8">
    <name type="scientific">Cyanidioschyzon merolae (strain NIES-3377 / 10D)</name>
    <name type="common">Unicellular red alga</name>
    <dbReference type="NCBI Taxonomy" id="280699"/>
    <lineage>
        <taxon>Eukaryota</taxon>
        <taxon>Rhodophyta</taxon>
        <taxon>Bangiophyceae</taxon>
        <taxon>Cyanidiales</taxon>
        <taxon>Cyanidiaceae</taxon>
        <taxon>Cyanidioschyzon</taxon>
    </lineage>
</organism>
<dbReference type="GeneID" id="16997559"/>
<dbReference type="GO" id="GO:0042254">
    <property type="term" value="P:ribosome biogenesis"/>
    <property type="evidence" value="ECO:0007669"/>
    <property type="project" value="TreeGrafter"/>
</dbReference>
<dbReference type="InterPro" id="IPR003959">
    <property type="entry name" value="ATPase_AAA_core"/>
</dbReference>
<dbReference type="Gene3D" id="1.10.8.60">
    <property type="match status" value="2"/>
</dbReference>
<dbReference type="OrthoDB" id="27435at2759"/>
<evidence type="ECO:0000256" key="4">
    <source>
        <dbReference type="ARBA" id="ARBA00022840"/>
    </source>
</evidence>
<evidence type="ECO:0000313" key="8">
    <source>
        <dbReference type="Proteomes" id="UP000007014"/>
    </source>
</evidence>
<dbReference type="Gene3D" id="3.40.50.300">
    <property type="entry name" value="P-loop containing nucleotide triphosphate hydrolases"/>
    <property type="match status" value="2"/>
</dbReference>
<protein>
    <submittedName>
        <fullName evidence="7">Valosin-containing protein</fullName>
    </submittedName>
</protein>
<evidence type="ECO:0000313" key="7">
    <source>
        <dbReference type="EMBL" id="BAM82755.1"/>
    </source>
</evidence>
<dbReference type="HOGENOM" id="CLU_000688_12_3_1"/>
<accession>M1V744</accession>
<comment type="similarity">
    <text evidence="1">Belongs to the AAA ATPase family.</text>
</comment>
<dbReference type="AlphaFoldDB" id="M1V744"/>